<dbReference type="Proteomes" id="UP000016944">
    <property type="component" value="Chromosome I"/>
</dbReference>
<sequence>MSFFRSNSIIALKINDIPKRAFSRAREPHIIQRV</sequence>
<dbReference type="AlphaFoldDB" id="U4Q453"/>
<dbReference type="EMBL" id="HG518322">
    <property type="protein sequence ID" value="CDI07305.1"/>
    <property type="molecule type" value="Genomic_DNA"/>
</dbReference>
<name>U4Q453_9HYPH</name>
<dbReference type="HOGENOM" id="CLU_3375598_0_0_5"/>
<reference evidence="1 2" key="1">
    <citation type="journal article" date="2013" name="Genome Announc.">
        <title>Complete Genome Sequence of the Sesbania Symbiont and Rice Growth-Promoting Endophyte Rhizobium sp. Strain IRBG74.</title>
        <authorList>
            <person name="Crook M.B."/>
            <person name="Mitra S."/>
            <person name="Ane J.M."/>
            <person name="Sadowsky M.J."/>
            <person name="Gyaneshwar P."/>
        </authorList>
    </citation>
    <scope>NUCLEOTIDE SEQUENCE [LARGE SCALE GENOMIC DNA]</scope>
    <source>
        <strain evidence="1 2">IRBG74</strain>
    </source>
</reference>
<proteinExistence type="predicted"/>
<dbReference type="KEGG" id="rir:BN877_I0390"/>
<evidence type="ECO:0000313" key="1">
    <source>
        <dbReference type="EMBL" id="CDI07305.1"/>
    </source>
</evidence>
<gene>
    <name evidence="1" type="ORF">BN877_I0390</name>
</gene>
<evidence type="ECO:0000313" key="2">
    <source>
        <dbReference type="Proteomes" id="UP000016944"/>
    </source>
</evidence>
<accession>U4Q453</accession>
<protein>
    <submittedName>
        <fullName evidence="1">Uncharacterized protein</fullName>
    </submittedName>
</protein>
<organism evidence="1 2">
    <name type="scientific">Agrobacterium pusense</name>
    <dbReference type="NCBI Taxonomy" id="648995"/>
    <lineage>
        <taxon>Bacteria</taxon>
        <taxon>Pseudomonadati</taxon>
        <taxon>Pseudomonadota</taxon>
        <taxon>Alphaproteobacteria</taxon>
        <taxon>Hyphomicrobiales</taxon>
        <taxon>Rhizobiaceae</taxon>
        <taxon>Rhizobium/Agrobacterium group</taxon>
        <taxon>Agrobacterium</taxon>
    </lineage>
</organism>